<evidence type="ECO:0000313" key="2">
    <source>
        <dbReference type="EMBL" id="SPZ85891.1"/>
    </source>
</evidence>
<accession>A0A2X2J0F3</accession>
<dbReference type="CDD" id="cd07909">
    <property type="entry name" value="YciF"/>
    <property type="match status" value="1"/>
</dbReference>
<dbReference type="SUPFAM" id="SSF47240">
    <property type="entry name" value="Ferritin-like"/>
    <property type="match status" value="1"/>
</dbReference>
<dbReference type="Gene3D" id="1.20.1260.10">
    <property type="match status" value="1"/>
</dbReference>
<feature type="compositionally biased region" description="Polar residues" evidence="1">
    <location>
        <begin position="17"/>
        <end position="27"/>
    </location>
</feature>
<sequence>MATTTATAEKSKTNTKSGNTATSNANSEGKKVPAEAGAAKDLAELFEDGLKDIYWAEKALTKALPKMEKNASSEQLKSAISKHLAETETHVDRLEQCFELIGVKAKAEKCEAMAGLLEEAESLMKETEAGSVRDAAIIAAAQKVEHYEIATYGTLAAFAKVLTHKDALKLLLETLGEEKKCDEDLSALADTNLNSKAE</sequence>
<dbReference type="AlphaFoldDB" id="A0A2X2J0F3"/>
<reference evidence="2 3" key="1">
    <citation type="submission" date="2018-06" db="EMBL/GenBank/DDBJ databases">
        <authorList>
            <consortium name="Pathogen Informatics"/>
            <person name="Doyle S."/>
        </authorList>
    </citation>
    <scope>NUCLEOTIDE SEQUENCE [LARGE SCALE GENOMIC DNA]</scope>
    <source>
        <strain evidence="2 3">NCTC11343</strain>
    </source>
</reference>
<evidence type="ECO:0000313" key="3">
    <source>
        <dbReference type="Proteomes" id="UP000251241"/>
    </source>
</evidence>
<dbReference type="RefSeq" id="WP_070564375.1">
    <property type="nucleotide sequence ID" value="NZ_CP068089.1"/>
</dbReference>
<dbReference type="InterPro" id="IPR047114">
    <property type="entry name" value="YciF"/>
</dbReference>
<gene>
    <name evidence="2" type="primary">yciF_1</name>
    <name evidence="2" type="ORF">NCTC11343_02456</name>
</gene>
<dbReference type="InterPro" id="IPR012347">
    <property type="entry name" value="Ferritin-like"/>
</dbReference>
<organism evidence="2 3">
    <name type="scientific">Sphingobacterium multivorum</name>
    <dbReference type="NCBI Taxonomy" id="28454"/>
    <lineage>
        <taxon>Bacteria</taxon>
        <taxon>Pseudomonadati</taxon>
        <taxon>Bacteroidota</taxon>
        <taxon>Sphingobacteriia</taxon>
        <taxon>Sphingobacteriales</taxon>
        <taxon>Sphingobacteriaceae</taxon>
        <taxon>Sphingobacterium</taxon>
    </lineage>
</organism>
<dbReference type="GeneID" id="97180829"/>
<proteinExistence type="predicted"/>
<protein>
    <submittedName>
        <fullName evidence="2">Domain of uncharacterized function (DUF892)</fullName>
    </submittedName>
</protein>
<name>A0A2X2J0F3_SPHMU</name>
<dbReference type="PANTHER" id="PTHR30565">
    <property type="entry name" value="PROTEIN YCIF"/>
    <property type="match status" value="1"/>
</dbReference>
<dbReference type="EMBL" id="UAUU01000008">
    <property type="protein sequence ID" value="SPZ85891.1"/>
    <property type="molecule type" value="Genomic_DNA"/>
</dbReference>
<dbReference type="InterPro" id="IPR009078">
    <property type="entry name" value="Ferritin-like_SF"/>
</dbReference>
<dbReference type="Proteomes" id="UP000251241">
    <property type="component" value="Unassembled WGS sequence"/>
</dbReference>
<feature type="region of interest" description="Disordered" evidence="1">
    <location>
        <begin position="1"/>
        <end position="36"/>
    </location>
</feature>
<dbReference type="InterPro" id="IPR010287">
    <property type="entry name" value="DUF892_YciF-like"/>
</dbReference>
<dbReference type="Pfam" id="PF05974">
    <property type="entry name" value="DUF892"/>
    <property type="match status" value="1"/>
</dbReference>
<evidence type="ECO:0000256" key="1">
    <source>
        <dbReference type="SAM" id="MobiDB-lite"/>
    </source>
</evidence>
<dbReference type="PANTHER" id="PTHR30565:SF9">
    <property type="entry name" value="PROTEIN YCIF"/>
    <property type="match status" value="1"/>
</dbReference>